<keyword evidence="1" id="KW-0812">Transmembrane</keyword>
<dbReference type="EMBL" id="CP031517">
    <property type="protein sequence ID" value="QOS40465.1"/>
    <property type="molecule type" value="Genomic_DNA"/>
</dbReference>
<dbReference type="InterPro" id="IPR024529">
    <property type="entry name" value="ECF_trnsprt_substrate-spec"/>
</dbReference>
<feature type="transmembrane region" description="Helical" evidence="1">
    <location>
        <begin position="12"/>
        <end position="36"/>
    </location>
</feature>
<accession>A0A840SCB9</accession>
<keyword evidence="1" id="KW-1133">Transmembrane helix</keyword>
<feature type="transmembrane region" description="Helical" evidence="1">
    <location>
        <begin position="157"/>
        <end position="179"/>
    </location>
</feature>
<evidence type="ECO:0000313" key="2">
    <source>
        <dbReference type="EMBL" id="MBB5217808.1"/>
    </source>
</evidence>
<evidence type="ECO:0000256" key="1">
    <source>
        <dbReference type="SAM" id="Phobius"/>
    </source>
</evidence>
<feature type="transmembrane region" description="Helical" evidence="1">
    <location>
        <begin position="122"/>
        <end position="145"/>
    </location>
</feature>
<proteinExistence type="predicted"/>
<dbReference type="GO" id="GO:0022857">
    <property type="term" value="F:transmembrane transporter activity"/>
    <property type="evidence" value="ECO:0007669"/>
    <property type="project" value="InterPro"/>
</dbReference>
<reference evidence="3 5" key="1">
    <citation type="submission" date="2018-08" db="EMBL/GenBank/DDBJ databases">
        <title>The first complete genome of Treponema rectale (CHPAT), a commensal spirochete of the bovine rectum.</title>
        <authorList>
            <person name="Staton G.J."/>
            <person name="Clegg S.R."/>
            <person name="Carter S.D."/>
            <person name="Radford A.D."/>
            <person name="Darby A."/>
            <person name="Hall N."/>
            <person name="Birtles R.J."/>
            <person name="Evans N.J."/>
        </authorList>
    </citation>
    <scope>NUCLEOTIDE SEQUENCE [LARGE SCALE GENOMIC DNA]</scope>
    <source>
        <strain evidence="3 5">CHPA</strain>
    </source>
</reference>
<gene>
    <name evidence="3" type="ORF">DYE49_08345</name>
    <name evidence="2" type="ORF">HNP77_000152</name>
</gene>
<dbReference type="Pfam" id="PF12822">
    <property type="entry name" value="ECF_trnsprt"/>
    <property type="match status" value="1"/>
</dbReference>
<feature type="transmembrane region" description="Helical" evidence="1">
    <location>
        <begin position="48"/>
        <end position="73"/>
    </location>
</feature>
<keyword evidence="4" id="KW-1185">Reference proteome</keyword>
<evidence type="ECO:0000313" key="5">
    <source>
        <dbReference type="Proteomes" id="UP000593591"/>
    </source>
</evidence>
<protein>
    <submittedName>
        <fullName evidence="3">ECF transporter S component</fullName>
    </submittedName>
    <submittedName>
        <fullName evidence="2">Putative membrane protein</fullName>
    </submittedName>
</protein>
<dbReference type="Gene3D" id="1.10.1760.20">
    <property type="match status" value="1"/>
</dbReference>
<keyword evidence="1" id="KW-0472">Membrane</keyword>
<organism evidence="2 4">
    <name type="scientific">Treponema rectale</name>
    <dbReference type="NCBI Taxonomy" id="744512"/>
    <lineage>
        <taxon>Bacteria</taxon>
        <taxon>Pseudomonadati</taxon>
        <taxon>Spirochaetota</taxon>
        <taxon>Spirochaetia</taxon>
        <taxon>Spirochaetales</taxon>
        <taxon>Treponemataceae</taxon>
        <taxon>Treponema</taxon>
    </lineage>
</organism>
<reference evidence="2 4" key="2">
    <citation type="submission" date="2020-08" db="EMBL/GenBank/DDBJ databases">
        <title>Genomic Encyclopedia of Type Strains, Phase IV (KMG-IV): sequencing the most valuable type-strain genomes for metagenomic binning, comparative biology and taxonomic classification.</title>
        <authorList>
            <person name="Goeker M."/>
        </authorList>
    </citation>
    <scope>NUCLEOTIDE SEQUENCE [LARGE SCALE GENOMIC DNA]</scope>
    <source>
        <strain evidence="2 4">DSM 103679</strain>
    </source>
</reference>
<dbReference type="RefSeq" id="WP_184651254.1">
    <property type="nucleotide sequence ID" value="NZ_JACHFR010000001.1"/>
</dbReference>
<dbReference type="Proteomes" id="UP000593591">
    <property type="component" value="Chromosome"/>
</dbReference>
<sequence>MEKKVNQSINYKIAMTGVFGALSVVLSVTPLGYIQIPFISITVMHIPAILAAITAGLIPGMCVGLIFGITSLLRTVITGGGANPFFLNPMVSIVPRILFPAAAWLVYNLLGRFSRFPSGLRGAFAAATGTLFNTLLVMGAIYIFYGKTLVEGMAQTFEKFGFHFSITGLKGYLAVIAVMEMTNGLWEILGAVIITVAVMGAMHASSKARSRLSQIESDDYDDYDDIDDDDIDEELNETELDSEN</sequence>
<dbReference type="EMBL" id="JACHFR010000001">
    <property type="protein sequence ID" value="MBB5217808.1"/>
    <property type="molecule type" value="Genomic_DNA"/>
</dbReference>
<name>A0A840SCB9_9SPIR</name>
<feature type="transmembrane region" description="Helical" evidence="1">
    <location>
        <begin position="85"/>
        <end position="110"/>
    </location>
</feature>
<evidence type="ECO:0000313" key="4">
    <source>
        <dbReference type="Proteomes" id="UP000578697"/>
    </source>
</evidence>
<evidence type="ECO:0000313" key="3">
    <source>
        <dbReference type="EMBL" id="QOS40465.1"/>
    </source>
</evidence>
<dbReference type="Proteomes" id="UP000578697">
    <property type="component" value="Unassembled WGS sequence"/>
</dbReference>
<dbReference type="AlphaFoldDB" id="A0A840SCB9"/>
<feature type="transmembrane region" description="Helical" evidence="1">
    <location>
        <begin position="185"/>
        <end position="204"/>
    </location>
</feature>
<dbReference type="KEGG" id="trc:DYE49_08345"/>